<dbReference type="EMBL" id="FOGN01000003">
    <property type="protein sequence ID" value="SES04621.1"/>
    <property type="molecule type" value="Genomic_DNA"/>
</dbReference>
<dbReference type="Proteomes" id="UP000186904">
    <property type="component" value="Unassembled WGS sequence"/>
</dbReference>
<evidence type="ECO:0000256" key="1">
    <source>
        <dbReference type="SAM" id="SignalP"/>
    </source>
</evidence>
<reference evidence="4 5" key="1">
    <citation type="submission" date="2016-10" db="EMBL/GenBank/DDBJ databases">
        <authorList>
            <person name="de Groot N.N."/>
        </authorList>
    </citation>
    <scope>NUCLEOTIDE SEQUENCE [LARGE SCALE GENOMIC DNA]</scope>
    <source>
        <strain evidence="3 4">CGMCC 1.9095</strain>
        <strain evidence="2 5">DSM 22558</strain>
    </source>
</reference>
<dbReference type="AlphaFoldDB" id="A0A1H9U5V7"/>
<evidence type="ECO:0008006" key="6">
    <source>
        <dbReference type="Google" id="ProtNLM"/>
    </source>
</evidence>
<feature type="chain" id="PRO_5010473012" description="DUF1329 domain-containing protein" evidence="1">
    <location>
        <begin position="22"/>
        <end position="457"/>
    </location>
</feature>
<evidence type="ECO:0000313" key="2">
    <source>
        <dbReference type="EMBL" id="SES04621.1"/>
    </source>
</evidence>
<name>A0A1H9U5V7_9GAMM</name>
<dbReference type="InterPro" id="IPR010752">
    <property type="entry name" value="DUF1329"/>
</dbReference>
<evidence type="ECO:0000313" key="3">
    <source>
        <dbReference type="EMBL" id="SFM05318.1"/>
    </source>
</evidence>
<keyword evidence="4" id="KW-1185">Reference proteome</keyword>
<accession>A0A1H9U5V7</accession>
<dbReference type="Gene3D" id="2.50.20.10">
    <property type="entry name" value="Lipoprotein localisation LolA/LolB/LppX"/>
    <property type="match status" value="1"/>
</dbReference>
<evidence type="ECO:0000313" key="4">
    <source>
        <dbReference type="Proteomes" id="UP000186599"/>
    </source>
</evidence>
<dbReference type="STRING" id="653930.SAMN05216589_2154"/>
<feature type="signal peptide" evidence="1">
    <location>
        <begin position="1"/>
        <end position="21"/>
    </location>
</feature>
<dbReference type="Proteomes" id="UP000186599">
    <property type="component" value="Unassembled WGS sequence"/>
</dbReference>
<organism evidence="2 5">
    <name type="scientific">Halopseudomonas bauzanensis</name>
    <dbReference type="NCBI Taxonomy" id="653930"/>
    <lineage>
        <taxon>Bacteria</taxon>
        <taxon>Pseudomonadati</taxon>
        <taxon>Pseudomonadota</taxon>
        <taxon>Gammaproteobacteria</taxon>
        <taxon>Pseudomonadales</taxon>
        <taxon>Pseudomonadaceae</taxon>
        <taxon>Halopseudomonas</taxon>
    </lineage>
</organism>
<proteinExistence type="predicted"/>
<sequence length="457" mass="51225">MKALYSIACGTLLGLAGAAQATVDAAQIPNHDSGLTLFGSNQAGNHDGTIPPYSGGLTQAPADFKPDSGFWTNPFKDEEPLLRIDAQNADQYADRLSDGQRHLLKQFPTYHLNIYPTHRTAAYPTHVLEATARNAEQCNTTKDNLAVETACRGGLPFPAPANGNEVMWNQLLGYIGDTAIQAQHNRSWRIARNGARTMTADQSTFSERPYYQTGLGDRDPQMFWRTYSITQSPARKAGEITGVFDYLDTVSKPRRAWSYTTGQRRVKLAPEFAYDTPVASLGGGLLFDELFLFSGKMDRFDFQYKGVKEMYIPYNNYDLYTPAGQCDTEGQFVGSHINPACERFELHRVRVVEATLKPGMRHAYSKRTYYLDEDLSGAGMFDAFDQNSDLHRALFNTMIQLYDQKIPWAVRSHTYDFNRGMLTVLGDAYTGGFKVMPEPLPERHLNPEAITARETVR</sequence>
<gene>
    <name evidence="3" type="ORF">SAMN04487855_2153</name>
    <name evidence="2" type="ORF">SAMN05216589_2154</name>
</gene>
<dbReference type="Pfam" id="PF07044">
    <property type="entry name" value="DUF1329"/>
    <property type="match status" value="1"/>
</dbReference>
<dbReference type="EMBL" id="FOUA01000003">
    <property type="protein sequence ID" value="SFM05318.1"/>
    <property type="molecule type" value="Genomic_DNA"/>
</dbReference>
<keyword evidence="1" id="KW-0732">Signal</keyword>
<protein>
    <recommendedName>
        <fullName evidence="6">DUF1329 domain-containing protein</fullName>
    </recommendedName>
</protein>
<evidence type="ECO:0000313" key="5">
    <source>
        <dbReference type="Proteomes" id="UP000186904"/>
    </source>
</evidence>